<sequence length="113" mass="12349">MTALVVGAVLTVGIAVLVAMNMWWSRDAHGISVSDIHADLAHRAPARPLSADRAHELTQKHKSCSAEDCACKRAALRAQIRAGRMTPTNALHELLFNRFGDEEPIDRPRGSLQ</sequence>
<dbReference type="RefSeq" id="WP_067509345.1">
    <property type="nucleotide sequence ID" value="NZ_CP107943.1"/>
</dbReference>
<dbReference type="AlphaFoldDB" id="A0A366D567"/>
<dbReference type="OrthoDB" id="4555504at2"/>
<comment type="caution">
    <text evidence="1">The sequence shown here is derived from an EMBL/GenBank/DDBJ whole genome shotgun (WGS) entry which is preliminary data.</text>
</comment>
<name>A0A366D567_9NOCA</name>
<organism evidence="1 2">
    <name type="scientific">Nocardia puris</name>
    <dbReference type="NCBI Taxonomy" id="208602"/>
    <lineage>
        <taxon>Bacteria</taxon>
        <taxon>Bacillati</taxon>
        <taxon>Actinomycetota</taxon>
        <taxon>Actinomycetes</taxon>
        <taxon>Mycobacteriales</taxon>
        <taxon>Nocardiaceae</taxon>
        <taxon>Nocardia</taxon>
    </lineage>
</organism>
<dbReference type="Proteomes" id="UP000252586">
    <property type="component" value="Unassembled WGS sequence"/>
</dbReference>
<reference evidence="1 2" key="1">
    <citation type="submission" date="2018-06" db="EMBL/GenBank/DDBJ databases">
        <title>Genomic Encyclopedia of Type Strains, Phase IV (KMG-IV): sequencing the most valuable type-strain genomes for metagenomic binning, comparative biology and taxonomic classification.</title>
        <authorList>
            <person name="Goeker M."/>
        </authorList>
    </citation>
    <scope>NUCLEOTIDE SEQUENCE [LARGE SCALE GENOMIC DNA]</scope>
    <source>
        <strain evidence="1 2">DSM 44599</strain>
    </source>
</reference>
<gene>
    <name evidence="1" type="ORF">DFR74_11518</name>
</gene>
<keyword evidence="2" id="KW-1185">Reference proteome</keyword>
<accession>A0A366D567</accession>
<evidence type="ECO:0000313" key="2">
    <source>
        <dbReference type="Proteomes" id="UP000252586"/>
    </source>
</evidence>
<evidence type="ECO:0000313" key="1">
    <source>
        <dbReference type="EMBL" id="RBO85170.1"/>
    </source>
</evidence>
<dbReference type="STRING" id="1210090.GCA_001613185_03178"/>
<proteinExistence type="predicted"/>
<protein>
    <submittedName>
        <fullName evidence="1">Uncharacterized protein</fullName>
    </submittedName>
</protein>
<dbReference type="EMBL" id="QNRE01000015">
    <property type="protein sequence ID" value="RBO85170.1"/>
    <property type="molecule type" value="Genomic_DNA"/>
</dbReference>